<dbReference type="RefSeq" id="WP_343880655.1">
    <property type="nucleotide sequence ID" value="NZ_BAAAIJ010000051.1"/>
</dbReference>
<keyword evidence="1" id="KW-0812">Transmembrane</keyword>
<keyword evidence="4" id="KW-1185">Reference proteome</keyword>
<dbReference type="EMBL" id="JBHUGA010000060">
    <property type="protein sequence ID" value="MFD1847616.1"/>
    <property type="molecule type" value="Genomic_DNA"/>
</dbReference>
<dbReference type="Pfam" id="PF13400">
    <property type="entry name" value="Tad"/>
    <property type="match status" value="1"/>
</dbReference>
<keyword evidence="1" id="KW-0472">Membrane</keyword>
<evidence type="ECO:0000313" key="3">
    <source>
        <dbReference type="EMBL" id="MFD1847616.1"/>
    </source>
</evidence>
<evidence type="ECO:0000313" key="4">
    <source>
        <dbReference type="Proteomes" id="UP001597307"/>
    </source>
</evidence>
<dbReference type="Proteomes" id="UP001597307">
    <property type="component" value="Unassembled WGS sequence"/>
</dbReference>
<comment type="caution">
    <text evidence="3">The sequence shown here is derived from an EMBL/GenBank/DDBJ whole genome shotgun (WGS) entry which is preliminary data.</text>
</comment>
<gene>
    <name evidence="3" type="ORF">ACFSFX_13560</name>
</gene>
<feature type="domain" description="Putative Flp pilus-assembly TadG-like N-terminal" evidence="2">
    <location>
        <begin position="20"/>
        <end position="66"/>
    </location>
</feature>
<sequence length="158" mass="16530">MTIPRSPLTRQDLPSGSEEGQVMVMVIGYLLLSLLILTVVLAASAVYLDRQKLLSVADGAALTAADTFRLAEPAPGTAVPLPALDSMLVRSTVQDYLDLTGASARFDGLAVDPGTGAPDNRTAQVVLTAVVHPPVVNFLVPEGIPIVVTAEARSELTR</sequence>
<evidence type="ECO:0000259" key="2">
    <source>
        <dbReference type="Pfam" id="PF13400"/>
    </source>
</evidence>
<organism evidence="3 4">
    <name type="scientific">Arthrobacter flavus</name>
    <dbReference type="NCBI Taxonomy" id="95172"/>
    <lineage>
        <taxon>Bacteria</taxon>
        <taxon>Bacillati</taxon>
        <taxon>Actinomycetota</taxon>
        <taxon>Actinomycetes</taxon>
        <taxon>Micrococcales</taxon>
        <taxon>Micrococcaceae</taxon>
        <taxon>Arthrobacter</taxon>
    </lineage>
</organism>
<evidence type="ECO:0000256" key="1">
    <source>
        <dbReference type="SAM" id="Phobius"/>
    </source>
</evidence>
<accession>A0ABW4QA69</accession>
<protein>
    <submittedName>
        <fullName evidence="3">Pilus assembly protein TadG-related protein</fullName>
    </submittedName>
</protein>
<dbReference type="InterPro" id="IPR028087">
    <property type="entry name" value="Tad_N"/>
</dbReference>
<keyword evidence="1" id="KW-1133">Transmembrane helix</keyword>
<feature type="transmembrane region" description="Helical" evidence="1">
    <location>
        <begin position="20"/>
        <end position="48"/>
    </location>
</feature>
<name>A0ABW4QA69_9MICC</name>
<proteinExistence type="predicted"/>
<reference evidence="4" key="1">
    <citation type="journal article" date="2019" name="Int. J. Syst. Evol. Microbiol.">
        <title>The Global Catalogue of Microorganisms (GCM) 10K type strain sequencing project: providing services to taxonomists for standard genome sequencing and annotation.</title>
        <authorList>
            <consortium name="The Broad Institute Genomics Platform"/>
            <consortium name="The Broad Institute Genome Sequencing Center for Infectious Disease"/>
            <person name="Wu L."/>
            <person name="Ma J."/>
        </authorList>
    </citation>
    <scope>NUCLEOTIDE SEQUENCE [LARGE SCALE GENOMIC DNA]</scope>
    <source>
        <strain evidence="4">JCM 11496</strain>
    </source>
</reference>